<organism evidence="9 10">
    <name type="scientific">Anaerococcus hydrogenalis</name>
    <dbReference type="NCBI Taxonomy" id="33029"/>
    <lineage>
        <taxon>Bacteria</taxon>
        <taxon>Bacillati</taxon>
        <taxon>Bacillota</taxon>
        <taxon>Tissierellia</taxon>
        <taxon>Tissierellales</taxon>
        <taxon>Peptoniphilaceae</taxon>
        <taxon>Anaerococcus</taxon>
    </lineage>
</organism>
<evidence type="ECO:0000256" key="4">
    <source>
        <dbReference type="ARBA" id="ARBA00022692"/>
    </source>
</evidence>
<accession>A0A2N6UHD9</accession>
<dbReference type="Gene3D" id="1.10.3720.10">
    <property type="entry name" value="MetI-like"/>
    <property type="match status" value="1"/>
</dbReference>
<feature type="transmembrane region" description="Helical" evidence="7">
    <location>
        <begin position="69"/>
        <end position="90"/>
    </location>
</feature>
<dbReference type="EMBL" id="PNHP01000005">
    <property type="protein sequence ID" value="PMC81024.1"/>
    <property type="molecule type" value="Genomic_DNA"/>
</dbReference>
<keyword evidence="5 7" id="KW-1133">Transmembrane helix</keyword>
<gene>
    <name evidence="9" type="ORF">CJ192_07450</name>
</gene>
<protein>
    <submittedName>
        <fullName evidence="9">ABC transporter permease</fullName>
    </submittedName>
</protein>
<dbReference type="AlphaFoldDB" id="A0A2N6UHD9"/>
<evidence type="ECO:0000313" key="9">
    <source>
        <dbReference type="EMBL" id="PMC81024.1"/>
    </source>
</evidence>
<name>A0A2N6UHD9_9FIRM</name>
<keyword evidence="3" id="KW-1003">Cell membrane</keyword>
<feature type="transmembrane region" description="Helical" evidence="7">
    <location>
        <begin position="190"/>
        <end position="211"/>
    </location>
</feature>
<dbReference type="SUPFAM" id="SSF161098">
    <property type="entry name" value="MetI-like"/>
    <property type="match status" value="1"/>
</dbReference>
<dbReference type="PANTHER" id="PTHR30151:SF0">
    <property type="entry name" value="ABC TRANSPORTER PERMEASE PROTEIN MJ0413-RELATED"/>
    <property type="match status" value="1"/>
</dbReference>
<keyword evidence="4 7" id="KW-0812">Transmembrane</keyword>
<dbReference type="InterPro" id="IPR035906">
    <property type="entry name" value="MetI-like_sf"/>
</dbReference>
<comment type="subcellular location">
    <subcellularLocation>
        <location evidence="1 7">Cell membrane</location>
        <topology evidence="1 7">Multi-pass membrane protein</topology>
    </subcellularLocation>
</comment>
<dbReference type="Proteomes" id="UP000235658">
    <property type="component" value="Unassembled WGS sequence"/>
</dbReference>
<evidence type="ECO:0000256" key="1">
    <source>
        <dbReference type="ARBA" id="ARBA00004651"/>
    </source>
</evidence>
<comment type="similarity">
    <text evidence="7">Belongs to the binding-protein-dependent transport system permease family.</text>
</comment>
<feature type="transmembrane region" description="Helical" evidence="7">
    <location>
        <begin position="12"/>
        <end position="38"/>
    </location>
</feature>
<evidence type="ECO:0000256" key="7">
    <source>
        <dbReference type="RuleBase" id="RU363032"/>
    </source>
</evidence>
<proteinExistence type="inferred from homology"/>
<evidence type="ECO:0000256" key="3">
    <source>
        <dbReference type="ARBA" id="ARBA00022475"/>
    </source>
</evidence>
<evidence type="ECO:0000256" key="5">
    <source>
        <dbReference type="ARBA" id="ARBA00022989"/>
    </source>
</evidence>
<feature type="domain" description="ABC transmembrane type-1" evidence="8">
    <location>
        <begin position="61"/>
        <end position="241"/>
    </location>
</feature>
<evidence type="ECO:0000256" key="6">
    <source>
        <dbReference type="ARBA" id="ARBA00023136"/>
    </source>
</evidence>
<evidence type="ECO:0000259" key="8">
    <source>
        <dbReference type="PROSITE" id="PS50928"/>
    </source>
</evidence>
<dbReference type="GO" id="GO:0005886">
    <property type="term" value="C:plasma membrane"/>
    <property type="evidence" value="ECO:0007669"/>
    <property type="project" value="UniProtKB-SubCell"/>
</dbReference>
<dbReference type="Pfam" id="PF00528">
    <property type="entry name" value="BPD_transp_1"/>
    <property type="match status" value="1"/>
</dbReference>
<comment type="caution">
    <text evidence="9">The sequence shown here is derived from an EMBL/GenBank/DDBJ whole genome shotgun (WGS) entry which is preliminary data.</text>
</comment>
<dbReference type="GO" id="GO:0055085">
    <property type="term" value="P:transmembrane transport"/>
    <property type="evidence" value="ECO:0007669"/>
    <property type="project" value="InterPro"/>
</dbReference>
<reference evidence="9 10" key="1">
    <citation type="submission" date="2017-09" db="EMBL/GenBank/DDBJ databases">
        <title>Bacterial strain isolated from the female urinary microbiota.</title>
        <authorList>
            <person name="Thomas-White K."/>
            <person name="Kumar N."/>
            <person name="Forster S."/>
            <person name="Putonti C."/>
            <person name="Lawley T."/>
            <person name="Wolfe A.J."/>
        </authorList>
    </citation>
    <scope>NUCLEOTIDE SEQUENCE [LARGE SCALE GENOMIC DNA]</scope>
    <source>
        <strain evidence="9 10">UMB0204</strain>
    </source>
</reference>
<dbReference type="PANTHER" id="PTHR30151">
    <property type="entry name" value="ALKANE SULFONATE ABC TRANSPORTER-RELATED, MEMBRANE SUBUNIT"/>
    <property type="match status" value="1"/>
</dbReference>
<sequence>MKKFSFTYKLWKNFLVFFAILIIWQIIYKMGIFSPIYLPGPYKVFQTFLAMVYDGSIFENILASLYRVLVGYFLAFILSFILALIFYLKADIFPYFSNILDFLKNIPPLGLVPLLILWVGIGEFSKISIVFMASFFPIFLNIQKGFMEADKDMVEMGRAFSYNDREIFTKIVLPSSLKDIFVGARIGLGYAYRSIIAAEMLAASKGLGYLINFSRLMSRTDKVIVGILVIGFIGMVSDKIFVKFASLFLKGDLKNDWYKSI</sequence>
<feature type="transmembrane region" description="Helical" evidence="7">
    <location>
        <begin position="223"/>
        <end position="249"/>
    </location>
</feature>
<dbReference type="InterPro" id="IPR000515">
    <property type="entry name" value="MetI-like"/>
</dbReference>
<keyword evidence="2 7" id="KW-0813">Transport</keyword>
<dbReference type="PROSITE" id="PS50928">
    <property type="entry name" value="ABC_TM1"/>
    <property type="match status" value="1"/>
</dbReference>
<keyword evidence="6 7" id="KW-0472">Membrane</keyword>
<feature type="transmembrane region" description="Helical" evidence="7">
    <location>
        <begin position="102"/>
        <end position="121"/>
    </location>
</feature>
<evidence type="ECO:0000313" key="10">
    <source>
        <dbReference type="Proteomes" id="UP000235658"/>
    </source>
</evidence>
<dbReference type="RefSeq" id="WP_004817593.1">
    <property type="nucleotide sequence ID" value="NZ_PNHP01000005.1"/>
</dbReference>
<dbReference type="GeneID" id="84579018"/>
<evidence type="ECO:0000256" key="2">
    <source>
        <dbReference type="ARBA" id="ARBA00022448"/>
    </source>
</evidence>